<keyword evidence="3" id="KW-1185">Reference proteome</keyword>
<feature type="non-terminal residue" evidence="2">
    <location>
        <position position="1"/>
    </location>
</feature>
<feature type="transmembrane region" description="Helical" evidence="1">
    <location>
        <begin position="19"/>
        <end position="40"/>
    </location>
</feature>
<name>A0A392MM70_9FABA</name>
<organism evidence="2 3">
    <name type="scientific">Trifolium medium</name>
    <dbReference type="NCBI Taxonomy" id="97028"/>
    <lineage>
        <taxon>Eukaryota</taxon>
        <taxon>Viridiplantae</taxon>
        <taxon>Streptophyta</taxon>
        <taxon>Embryophyta</taxon>
        <taxon>Tracheophyta</taxon>
        <taxon>Spermatophyta</taxon>
        <taxon>Magnoliopsida</taxon>
        <taxon>eudicotyledons</taxon>
        <taxon>Gunneridae</taxon>
        <taxon>Pentapetalae</taxon>
        <taxon>rosids</taxon>
        <taxon>fabids</taxon>
        <taxon>Fabales</taxon>
        <taxon>Fabaceae</taxon>
        <taxon>Papilionoideae</taxon>
        <taxon>50 kb inversion clade</taxon>
        <taxon>NPAAA clade</taxon>
        <taxon>Hologalegina</taxon>
        <taxon>IRL clade</taxon>
        <taxon>Trifolieae</taxon>
        <taxon>Trifolium</taxon>
    </lineage>
</organism>
<gene>
    <name evidence="2" type="ORF">A2U01_0009187</name>
</gene>
<sequence length="68" mass="7500">AAVAWQIDNHNVSPMSQLIVNWVLTTVSYPLLLVLMVLAVKEDNSKEEKAEFHVENISPPGHNGSVDC</sequence>
<protein>
    <submittedName>
        <fullName evidence="2">UNC93-like protein C922.05c</fullName>
    </submittedName>
</protein>
<evidence type="ECO:0000313" key="2">
    <source>
        <dbReference type="EMBL" id="MCH88303.1"/>
    </source>
</evidence>
<proteinExistence type="predicted"/>
<keyword evidence="1" id="KW-0812">Transmembrane</keyword>
<keyword evidence="1" id="KW-0472">Membrane</keyword>
<evidence type="ECO:0000256" key="1">
    <source>
        <dbReference type="SAM" id="Phobius"/>
    </source>
</evidence>
<dbReference type="Proteomes" id="UP000265520">
    <property type="component" value="Unassembled WGS sequence"/>
</dbReference>
<comment type="caution">
    <text evidence="2">The sequence shown here is derived from an EMBL/GenBank/DDBJ whole genome shotgun (WGS) entry which is preliminary data.</text>
</comment>
<reference evidence="2 3" key="1">
    <citation type="journal article" date="2018" name="Front. Plant Sci.">
        <title>Red Clover (Trifolium pratense) and Zigzag Clover (T. medium) - A Picture of Genomic Similarities and Differences.</title>
        <authorList>
            <person name="Dluhosova J."/>
            <person name="Istvanek J."/>
            <person name="Nedelnik J."/>
            <person name="Repkova J."/>
        </authorList>
    </citation>
    <scope>NUCLEOTIDE SEQUENCE [LARGE SCALE GENOMIC DNA]</scope>
    <source>
        <strain evidence="3">cv. 10/8</strain>
        <tissue evidence="2">Leaf</tissue>
    </source>
</reference>
<dbReference type="AlphaFoldDB" id="A0A392MM70"/>
<keyword evidence="1" id="KW-1133">Transmembrane helix</keyword>
<dbReference type="EMBL" id="LXQA010013904">
    <property type="protein sequence ID" value="MCH88303.1"/>
    <property type="molecule type" value="Genomic_DNA"/>
</dbReference>
<accession>A0A392MM70</accession>
<evidence type="ECO:0000313" key="3">
    <source>
        <dbReference type="Proteomes" id="UP000265520"/>
    </source>
</evidence>